<dbReference type="Pfam" id="PF22675">
    <property type="entry name" value="KH-I_KHDC4-BBP"/>
    <property type="match status" value="1"/>
</dbReference>
<evidence type="ECO:0000259" key="15">
    <source>
        <dbReference type="PROSITE" id="PS50158"/>
    </source>
</evidence>
<evidence type="ECO:0000256" key="7">
    <source>
        <dbReference type="ARBA" id="ARBA00022833"/>
    </source>
</evidence>
<evidence type="ECO:0000256" key="13">
    <source>
        <dbReference type="RuleBase" id="RU367126"/>
    </source>
</evidence>
<dbReference type="SMART" id="SM00322">
    <property type="entry name" value="KH"/>
    <property type="match status" value="1"/>
</dbReference>
<dbReference type="InterPro" id="IPR047086">
    <property type="entry name" value="SF1-HH_sf"/>
</dbReference>
<feature type="region of interest" description="Disordered" evidence="14">
    <location>
        <begin position="328"/>
        <end position="420"/>
    </location>
</feature>
<feature type="domain" description="CCHC-type" evidence="15">
    <location>
        <begin position="291"/>
        <end position="306"/>
    </location>
</feature>
<organism evidence="16 17">
    <name type="scientific">Lachancea dasiensis</name>
    <dbReference type="NCBI Taxonomy" id="1072105"/>
    <lineage>
        <taxon>Eukaryota</taxon>
        <taxon>Fungi</taxon>
        <taxon>Dikarya</taxon>
        <taxon>Ascomycota</taxon>
        <taxon>Saccharomycotina</taxon>
        <taxon>Saccharomycetes</taxon>
        <taxon>Saccharomycetales</taxon>
        <taxon>Saccharomycetaceae</taxon>
        <taxon>Lachancea</taxon>
    </lineage>
</organism>
<keyword evidence="13" id="KW-0747">Spliceosome</keyword>
<comment type="function">
    <text evidence="13">Necessary for the splicing of pre-mRNA. Has a role in the recognition of the branch site (5'-UACUAAC-3'), the pyrimidine tract and the 3'-splice site at the 3'-end of introns.</text>
</comment>
<dbReference type="Pfam" id="PF13917">
    <property type="entry name" value="zf-CCHC_3"/>
    <property type="match status" value="1"/>
</dbReference>
<keyword evidence="9 13" id="KW-0508">mRNA splicing</keyword>
<dbReference type="GO" id="GO:0008270">
    <property type="term" value="F:zinc ion binding"/>
    <property type="evidence" value="ECO:0007669"/>
    <property type="project" value="UniProtKB-UniRule"/>
</dbReference>
<dbReference type="Gene3D" id="3.30.1370.10">
    <property type="entry name" value="K Homology domain, type 1"/>
    <property type="match status" value="1"/>
</dbReference>
<keyword evidence="6 11" id="KW-0863">Zinc-finger</keyword>
<proteinExistence type="inferred from homology"/>
<gene>
    <name evidence="16" type="ORF">LADA_0F02300G</name>
</gene>
<evidence type="ECO:0000256" key="9">
    <source>
        <dbReference type="ARBA" id="ARBA00023187"/>
    </source>
</evidence>
<name>A0A1G4JI99_9SACH</name>
<dbReference type="STRING" id="1266660.A0A1G4JI99"/>
<dbReference type="Proteomes" id="UP000190274">
    <property type="component" value="Chromosome F"/>
</dbReference>
<keyword evidence="8 12" id="KW-0694">RNA-binding</keyword>
<dbReference type="InterPro" id="IPR036875">
    <property type="entry name" value="Znf_CCHC_sf"/>
</dbReference>
<dbReference type="PANTHER" id="PTHR11208">
    <property type="entry name" value="RNA-BINDING PROTEIN RELATED"/>
    <property type="match status" value="1"/>
</dbReference>
<dbReference type="GO" id="GO:0045131">
    <property type="term" value="F:pre-mRNA branch point binding"/>
    <property type="evidence" value="ECO:0007669"/>
    <property type="project" value="UniProtKB-UniRule"/>
</dbReference>
<dbReference type="InterPro" id="IPR001878">
    <property type="entry name" value="Znf_CCHC"/>
</dbReference>
<evidence type="ECO:0000313" key="16">
    <source>
        <dbReference type="EMBL" id="SCU90171.1"/>
    </source>
</evidence>
<dbReference type="GO" id="GO:0003729">
    <property type="term" value="F:mRNA binding"/>
    <property type="evidence" value="ECO:0007669"/>
    <property type="project" value="TreeGrafter"/>
</dbReference>
<feature type="region of interest" description="Disordered" evidence="14">
    <location>
        <begin position="478"/>
        <end position="556"/>
    </location>
</feature>
<evidence type="ECO:0000256" key="14">
    <source>
        <dbReference type="SAM" id="MobiDB-lite"/>
    </source>
</evidence>
<keyword evidence="4 13" id="KW-0507">mRNA processing</keyword>
<keyword evidence="10 13" id="KW-0539">Nucleus</keyword>
<dbReference type="GO" id="GO:0000398">
    <property type="term" value="P:mRNA splicing, via spliceosome"/>
    <property type="evidence" value="ECO:0007669"/>
    <property type="project" value="UniProtKB-UniRule"/>
</dbReference>
<comment type="subcellular location">
    <subcellularLocation>
        <location evidence="1 13">Nucleus</location>
    </subcellularLocation>
</comment>
<evidence type="ECO:0000256" key="6">
    <source>
        <dbReference type="ARBA" id="ARBA00022771"/>
    </source>
</evidence>
<dbReference type="SMART" id="SM00343">
    <property type="entry name" value="ZnF_C2HC"/>
    <property type="match status" value="2"/>
</dbReference>
<evidence type="ECO:0000256" key="2">
    <source>
        <dbReference type="ARBA" id="ARBA00010382"/>
    </source>
</evidence>
<dbReference type="SUPFAM" id="SSF54791">
    <property type="entry name" value="Eukaryotic type KH-domain (KH-domain type I)"/>
    <property type="match status" value="1"/>
</dbReference>
<dbReference type="PROSITE" id="PS50158">
    <property type="entry name" value="ZF_CCHC"/>
    <property type="match status" value="1"/>
</dbReference>
<dbReference type="Gene3D" id="6.10.140.1790">
    <property type="match status" value="1"/>
</dbReference>
<keyword evidence="17" id="KW-1185">Reference proteome</keyword>
<comment type="similarity">
    <text evidence="2 13">Belongs to the BBP/SF1 family.</text>
</comment>
<dbReference type="InterPro" id="IPR045071">
    <property type="entry name" value="BBP-like"/>
</dbReference>
<evidence type="ECO:0000256" key="3">
    <source>
        <dbReference type="ARBA" id="ARBA00017984"/>
    </source>
</evidence>
<keyword evidence="5 13" id="KW-0479">Metal-binding</keyword>
<feature type="region of interest" description="Disordered" evidence="14">
    <location>
        <begin position="79"/>
        <end position="102"/>
    </location>
</feature>
<dbReference type="Gene3D" id="4.10.60.10">
    <property type="entry name" value="Zinc finger, CCHC-type"/>
    <property type="match status" value="1"/>
</dbReference>
<dbReference type="InterPro" id="IPR055256">
    <property type="entry name" value="KH_1_KHDC4/BBP-like"/>
</dbReference>
<dbReference type="Pfam" id="PF16275">
    <property type="entry name" value="SF1-HH"/>
    <property type="match status" value="1"/>
</dbReference>
<dbReference type="InterPro" id="IPR004087">
    <property type="entry name" value="KH_dom"/>
</dbReference>
<evidence type="ECO:0000256" key="4">
    <source>
        <dbReference type="ARBA" id="ARBA00022664"/>
    </source>
</evidence>
<feature type="compositionally biased region" description="Basic and acidic residues" evidence="14">
    <location>
        <begin position="356"/>
        <end position="365"/>
    </location>
</feature>
<dbReference type="EMBL" id="LT598458">
    <property type="protein sequence ID" value="SCU90171.1"/>
    <property type="molecule type" value="Genomic_DNA"/>
</dbReference>
<evidence type="ECO:0000256" key="11">
    <source>
        <dbReference type="PROSITE-ProRule" id="PRU00047"/>
    </source>
</evidence>
<evidence type="ECO:0000256" key="8">
    <source>
        <dbReference type="ARBA" id="ARBA00022884"/>
    </source>
</evidence>
<evidence type="ECO:0000256" key="10">
    <source>
        <dbReference type="ARBA" id="ARBA00023242"/>
    </source>
</evidence>
<evidence type="ECO:0000256" key="1">
    <source>
        <dbReference type="ARBA" id="ARBA00004123"/>
    </source>
</evidence>
<keyword evidence="7 13" id="KW-0862">Zinc</keyword>
<accession>A0A1G4JI99</accession>
<feature type="compositionally biased region" description="Low complexity" evidence="14">
    <location>
        <begin position="505"/>
        <end position="523"/>
    </location>
</feature>
<dbReference type="GO" id="GO:0000243">
    <property type="term" value="C:commitment complex"/>
    <property type="evidence" value="ECO:0007669"/>
    <property type="project" value="EnsemblFungi"/>
</dbReference>
<protein>
    <recommendedName>
        <fullName evidence="3 13">Branchpoint-bridging protein</fullName>
    </recommendedName>
</protein>
<dbReference type="PANTHER" id="PTHR11208:SF45">
    <property type="entry name" value="SPLICING FACTOR 1"/>
    <property type="match status" value="1"/>
</dbReference>
<reference evidence="16 17" key="1">
    <citation type="submission" date="2016-03" db="EMBL/GenBank/DDBJ databases">
        <authorList>
            <person name="Devillers H."/>
        </authorList>
    </citation>
    <scope>NUCLEOTIDE SEQUENCE [LARGE SCALE GENOMIC DNA]</scope>
    <source>
        <strain evidence="16">CBS 10888</strain>
    </source>
</reference>
<evidence type="ECO:0000256" key="12">
    <source>
        <dbReference type="PROSITE-ProRule" id="PRU00117"/>
    </source>
</evidence>
<dbReference type="InterPro" id="IPR032570">
    <property type="entry name" value="SF1-HH"/>
</dbReference>
<dbReference type="PROSITE" id="PS50084">
    <property type="entry name" value="KH_TYPE_1"/>
    <property type="match status" value="1"/>
</dbReference>
<evidence type="ECO:0000256" key="5">
    <source>
        <dbReference type="ARBA" id="ARBA00022723"/>
    </source>
</evidence>
<dbReference type="GO" id="GO:0048024">
    <property type="term" value="P:regulation of mRNA splicing, via spliceosome"/>
    <property type="evidence" value="ECO:0007669"/>
    <property type="project" value="TreeGrafter"/>
</dbReference>
<dbReference type="SUPFAM" id="SSF57756">
    <property type="entry name" value="Retrovirus zinc finger-like domains"/>
    <property type="match status" value="1"/>
</dbReference>
<dbReference type="OrthoDB" id="6777263at2759"/>
<dbReference type="InterPro" id="IPR036612">
    <property type="entry name" value="KH_dom_type_1_sf"/>
</dbReference>
<dbReference type="CDD" id="cd02395">
    <property type="entry name" value="KH-I_BBP"/>
    <property type="match status" value="1"/>
</dbReference>
<feature type="compositionally biased region" description="Polar residues" evidence="14">
    <location>
        <begin position="409"/>
        <end position="420"/>
    </location>
</feature>
<sequence length="556" mass="60511">MNQQGYTMVTNEALSRGRTIMQSDGLWGVKSERSGRSSFQNTLPTRVSGSLSQEQIVAYQVMFRIQEITTKLRLNILNPPMRRSRSPSPPPVYDARGKRTNTREQRYKRQLEDERHRLVEIALKMIPHFVAPDDYKRPTKFQDKYYIPIHDFPGINFMGLLLGPRGNTLRNLQEDSGCKISIRGQGSVKEGKSAAELPKGAMNFEEPLHCIISADSEDKVQKGIKACEGVVIRAVTSPEGQNELKRGQLRELAELNGTLREDNRPCPTCGLRGHRRFECPNKATFYQPIICQKCGQSGHATRDCTSETPAVRTTANYASPAMMYQRNAENSAKRPFVDNSPGPENDWKRRNTSSNDDYRASHDRVSQMTSYRSRQLRDAGFRDGSQSPANRAPAEISDSRIASFPSPVPSATNDRAASNFNRGSHEDAVAYSSSGPDVTAVSTLLGPPGASEEASSNIAGPLGISIESSAVVKKPPGISVEDVGAAPQAQRAPSSEETAEIVNASSNGPPGISGPPSMGAPPGLDLTEPSFPGRLENKNDNTPLKGPPGLSGPPGL</sequence>
<dbReference type="AlphaFoldDB" id="A0A1G4JI99"/>
<dbReference type="GO" id="GO:0005829">
    <property type="term" value="C:cytosol"/>
    <property type="evidence" value="ECO:0007669"/>
    <property type="project" value="EnsemblFungi"/>
</dbReference>
<evidence type="ECO:0000313" key="17">
    <source>
        <dbReference type="Proteomes" id="UP000190274"/>
    </source>
</evidence>